<dbReference type="InterPro" id="IPR000683">
    <property type="entry name" value="Gfo/Idh/MocA-like_OxRdtase_N"/>
</dbReference>
<dbReference type="GO" id="GO:0000166">
    <property type="term" value="F:nucleotide binding"/>
    <property type="evidence" value="ECO:0007669"/>
    <property type="project" value="InterPro"/>
</dbReference>
<evidence type="ECO:0008006" key="5">
    <source>
        <dbReference type="Google" id="ProtNLM"/>
    </source>
</evidence>
<reference evidence="4" key="1">
    <citation type="submission" date="2022-02" db="EMBL/GenBank/DDBJ databases">
        <authorList>
            <person name="Giguere J D."/>
        </authorList>
    </citation>
    <scope>NUCLEOTIDE SEQUENCE</scope>
    <source>
        <strain evidence="4">CCAP 1055/1</strain>
    </source>
</reference>
<gene>
    <name evidence="4" type="ORF">PTTT1_LOCUS11568</name>
</gene>
<evidence type="ECO:0000259" key="2">
    <source>
        <dbReference type="Pfam" id="PF01408"/>
    </source>
</evidence>
<dbReference type="EMBL" id="OU594953">
    <property type="protein sequence ID" value="CAG9279903.1"/>
    <property type="molecule type" value="Genomic_DNA"/>
</dbReference>
<dbReference type="AlphaFoldDB" id="A0A8J9S1I8"/>
<dbReference type="Pfam" id="PF22725">
    <property type="entry name" value="GFO_IDH_MocA_C3"/>
    <property type="match status" value="1"/>
</dbReference>
<dbReference type="InterPro" id="IPR052515">
    <property type="entry name" value="Gfo/Idh/MocA_Oxidoreductase"/>
</dbReference>
<dbReference type="PANTHER" id="PTHR43249">
    <property type="entry name" value="UDP-N-ACETYL-2-AMINO-2-DEOXY-D-GLUCURONATE OXIDASE"/>
    <property type="match status" value="1"/>
</dbReference>
<dbReference type="Proteomes" id="UP000836788">
    <property type="component" value="Chromosome 12"/>
</dbReference>
<organism evidence="4">
    <name type="scientific">Phaeodactylum tricornutum</name>
    <name type="common">Diatom</name>
    <dbReference type="NCBI Taxonomy" id="2850"/>
    <lineage>
        <taxon>Eukaryota</taxon>
        <taxon>Sar</taxon>
        <taxon>Stramenopiles</taxon>
        <taxon>Ochrophyta</taxon>
        <taxon>Bacillariophyta</taxon>
        <taxon>Bacillariophyceae</taxon>
        <taxon>Bacillariophycidae</taxon>
        <taxon>Naviculales</taxon>
        <taxon>Phaeodactylaceae</taxon>
        <taxon>Phaeodactylum</taxon>
    </lineage>
</organism>
<feature type="domain" description="GFO/IDH/MocA-like oxidoreductase" evidence="3">
    <location>
        <begin position="170"/>
        <end position="272"/>
    </location>
</feature>
<feature type="domain" description="Gfo/Idh/MocA-like oxidoreductase N-terminal" evidence="2">
    <location>
        <begin position="21"/>
        <end position="158"/>
    </location>
</feature>
<protein>
    <recommendedName>
        <fullName evidence="5">Gfo/Idh/MocA-like oxidoreductase N-terminal domain-containing protein</fullName>
    </recommendedName>
</protein>
<evidence type="ECO:0000259" key="3">
    <source>
        <dbReference type="Pfam" id="PF22725"/>
    </source>
</evidence>
<dbReference type="Gene3D" id="3.30.360.10">
    <property type="entry name" value="Dihydrodipicolinate Reductase, domain 2"/>
    <property type="match status" value="1"/>
</dbReference>
<accession>A0A8J9S1I8</accession>
<proteinExistence type="inferred from homology"/>
<dbReference type="PANTHER" id="PTHR43249:SF1">
    <property type="entry name" value="D-GLUCOSIDE 3-DEHYDROGENASE"/>
    <property type="match status" value="1"/>
</dbReference>
<evidence type="ECO:0000313" key="4">
    <source>
        <dbReference type="EMBL" id="CAG9279903.1"/>
    </source>
</evidence>
<dbReference type="InterPro" id="IPR036291">
    <property type="entry name" value="NAD(P)-bd_dom_sf"/>
</dbReference>
<sequence length="410" mass="44514">MNNDAGTRVACEKNPPKCLGLAIVGCGQIVTHHLEALSAKIGSETVIVRALCDPSADRRTIIRELPFVRAHRAHSALTESSIVECNSLEELITRHRDLLDERIDIIFIAVPHDLHESLANLAVRETKATVVMEKPLAPTRCACERLVQLSSKNKGRLYIAEQSPYWQEVVKAKLLISQGAIGTVVSASSYYYESMRDNLTSGSVEATGGLGWRGSLARAGGGIAMDGGLHWLRPIRELCGNITNVVGIIRPHLVPQLEMEGEALGHALLEIDTLNRPYLQQPDGSGPLTATYSCNMLATAPMAHDSCPYIRITGNGGELIIHGTGLAKAKPGAGGLRLYNPTHPAGAEQFPNDRIGGFFLGFTGLWAEIFRIMDHQDSNAAHESVVQAAADVRVVLALYRSARTRQWEKP</sequence>
<dbReference type="InterPro" id="IPR055170">
    <property type="entry name" value="GFO_IDH_MocA-like_dom"/>
</dbReference>
<dbReference type="Gene3D" id="3.40.50.720">
    <property type="entry name" value="NAD(P)-binding Rossmann-like Domain"/>
    <property type="match status" value="1"/>
</dbReference>
<comment type="similarity">
    <text evidence="1">Belongs to the Gfo/Idh/MocA family.</text>
</comment>
<dbReference type="Pfam" id="PF01408">
    <property type="entry name" value="GFO_IDH_MocA"/>
    <property type="match status" value="1"/>
</dbReference>
<dbReference type="SUPFAM" id="SSF51735">
    <property type="entry name" value="NAD(P)-binding Rossmann-fold domains"/>
    <property type="match status" value="1"/>
</dbReference>
<dbReference type="SUPFAM" id="SSF55347">
    <property type="entry name" value="Glyceraldehyde-3-phosphate dehydrogenase-like, C-terminal domain"/>
    <property type="match status" value="1"/>
</dbReference>
<evidence type="ECO:0000256" key="1">
    <source>
        <dbReference type="ARBA" id="ARBA00010928"/>
    </source>
</evidence>
<name>A0A8J9S1I8_PHATR</name>